<dbReference type="InterPro" id="IPR011006">
    <property type="entry name" value="CheY-like_superfamily"/>
</dbReference>
<dbReference type="Pfam" id="PF00072">
    <property type="entry name" value="Response_reg"/>
    <property type="match status" value="1"/>
</dbReference>
<evidence type="ECO:0000259" key="3">
    <source>
        <dbReference type="PROSITE" id="PS50110"/>
    </source>
</evidence>
<dbReference type="OrthoDB" id="582170at2"/>
<dbReference type="SUPFAM" id="SSF52172">
    <property type="entry name" value="CheY-like"/>
    <property type="match status" value="1"/>
</dbReference>
<dbReference type="Gene3D" id="3.40.50.2300">
    <property type="match status" value="1"/>
</dbReference>
<name>A0A437MDS8_9PROT</name>
<dbReference type="Proteomes" id="UP000282957">
    <property type="component" value="Unassembled WGS sequence"/>
</dbReference>
<dbReference type="RefSeq" id="WP_127788656.1">
    <property type="nucleotide sequence ID" value="NZ_SACL01000005.1"/>
</dbReference>
<dbReference type="InterPro" id="IPR001789">
    <property type="entry name" value="Sig_transdc_resp-reg_receiver"/>
</dbReference>
<evidence type="ECO:0000256" key="1">
    <source>
        <dbReference type="ARBA" id="ARBA00022553"/>
    </source>
</evidence>
<keyword evidence="1 2" id="KW-0597">Phosphoprotein</keyword>
<dbReference type="SMART" id="SM00448">
    <property type="entry name" value="REC"/>
    <property type="match status" value="1"/>
</dbReference>
<protein>
    <submittedName>
        <fullName evidence="4">Response regulator</fullName>
    </submittedName>
</protein>
<dbReference type="PANTHER" id="PTHR44591">
    <property type="entry name" value="STRESS RESPONSE REGULATOR PROTEIN 1"/>
    <property type="match status" value="1"/>
</dbReference>
<comment type="caution">
    <text evidence="4">The sequence shown here is derived from an EMBL/GenBank/DDBJ whole genome shotgun (WGS) entry which is preliminary data.</text>
</comment>
<reference evidence="4 5" key="1">
    <citation type="submission" date="2019-01" db="EMBL/GenBank/DDBJ databases">
        <authorList>
            <person name="Chen W.-M."/>
        </authorList>
    </citation>
    <scope>NUCLEOTIDE SEQUENCE [LARGE SCALE GENOMIC DNA]</scope>
    <source>
        <strain evidence="4 5">CCP-6</strain>
    </source>
</reference>
<dbReference type="PANTHER" id="PTHR44591:SF24">
    <property type="entry name" value="PROTEIN-GLUTAMATE METHYLESTERASE_PROTEIN-GLUTAMINE GLUTAMINASE 1"/>
    <property type="match status" value="1"/>
</dbReference>
<evidence type="ECO:0000313" key="4">
    <source>
        <dbReference type="EMBL" id="RVT95795.1"/>
    </source>
</evidence>
<feature type="modified residue" description="4-aspartylphosphate" evidence="2">
    <location>
        <position position="62"/>
    </location>
</feature>
<dbReference type="PROSITE" id="PS50110">
    <property type="entry name" value="RESPONSE_REGULATORY"/>
    <property type="match status" value="1"/>
</dbReference>
<accession>A0A437MDS8</accession>
<organism evidence="4 5">
    <name type="scientific">Rhodovarius crocodyli</name>
    <dbReference type="NCBI Taxonomy" id="1979269"/>
    <lineage>
        <taxon>Bacteria</taxon>
        <taxon>Pseudomonadati</taxon>
        <taxon>Pseudomonadota</taxon>
        <taxon>Alphaproteobacteria</taxon>
        <taxon>Acetobacterales</taxon>
        <taxon>Roseomonadaceae</taxon>
        <taxon>Rhodovarius</taxon>
    </lineage>
</organism>
<keyword evidence="5" id="KW-1185">Reference proteome</keyword>
<dbReference type="AlphaFoldDB" id="A0A437MDS8"/>
<sequence>MTRPDDRLRARRVLIVEDEYYIAQDLRIALESEGAEILGPVASVDEALAFIEEGGLDAAVLDVNLESDGSAYPVAEALRARGIPFVFATGYDLKSIRADFDAVPHIAKPFEHARLIGTLSDQIGAR</sequence>
<gene>
    <name evidence="4" type="ORF">EOD42_16535</name>
</gene>
<dbReference type="InterPro" id="IPR050595">
    <property type="entry name" value="Bact_response_regulator"/>
</dbReference>
<feature type="domain" description="Response regulatory" evidence="3">
    <location>
        <begin position="12"/>
        <end position="123"/>
    </location>
</feature>
<dbReference type="EMBL" id="SACL01000005">
    <property type="protein sequence ID" value="RVT95795.1"/>
    <property type="molecule type" value="Genomic_DNA"/>
</dbReference>
<evidence type="ECO:0000313" key="5">
    <source>
        <dbReference type="Proteomes" id="UP000282957"/>
    </source>
</evidence>
<evidence type="ECO:0000256" key="2">
    <source>
        <dbReference type="PROSITE-ProRule" id="PRU00169"/>
    </source>
</evidence>
<proteinExistence type="predicted"/>
<dbReference type="GO" id="GO:0000160">
    <property type="term" value="P:phosphorelay signal transduction system"/>
    <property type="evidence" value="ECO:0007669"/>
    <property type="project" value="InterPro"/>
</dbReference>